<comment type="caution">
    <text evidence="10">The sequence shown here is derived from an EMBL/GenBank/DDBJ whole genome shotgun (WGS) entry which is preliminary data.</text>
</comment>
<dbReference type="GO" id="GO:0004674">
    <property type="term" value="F:protein serine/threonine kinase activity"/>
    <property type="evidence" value="ECO:0007669"/>
    <property type="project" value="UniProtKB-KW"/>
</dbReference>
<reference evidence="10 11" key="1">
    <citation type="journal article" date="2018" name="Sci. Rep.">
        <title>A novel species of the marine cyanobacterium Acaryochloris with a unique pigment content and lifestyle.</title>
        <authorList>
            <person name="Partensky F."/>
            <person name="Six C."/>
            <person name="Ratin M."/>
            <person name="Garczarek L."/>
            <person name="Vaulot D."/>
            <person name="Probert I."/>
            <person name="Calteau A."/>
            <person name="Gourvil P."/>
            <person name="Marie D."/>
            <person name="Grebert T."/>
            <person name="Bouchier C."/>
            <person name="Le Panse S."/>
            <person name="Gachenot M."/>
            <person name="Rodriguez F."/>
            <person name="Garrido J.L."/>
        </authorList>
    </citation>
    <scope>NUCLEOTIDE SEQUENCE [LARGE SCALE GENOMIC DNA]</scope>
    <source>
        <strain evidence="10 11">RCC1774</strain>
    </source>
</reference>
<gene>
    <name evidence="10" type="primary">spkC_5</name>
    <name evidence="10" type="ORF">C1752_04490</name>
</gene>
<keyword evidence="5 10" id="KW-0418">Kinase</keyword>
<dbReference type="CDD" id="cd14014">
    <property type="entry name" value="STKc_PknB_like"/>
    <property type="match status" value="1"/>
</dbReference>
<dbReference type="Proteomes" id="UP000248857">
    <property type="component" value="Unassembled WGS sequence"/>
</dbReference>
<organism evidence="10 11">
    <name type="scientific">Acaryochloris thomasi RCC1774</name>
    <dbReference type="NCBI Taxonomy" id="1764569"/>
    <lineage>
        <taxon>Bacteria</taxon>
        <taxon>Bacillati</taxon>
        <taxon>Cyanobacteriota</taxon>
        <taxon>Cyanophyceae</taxon>
        <taxon>Acaryochloridales</taxon>
        <taxon>Acaryochloridaceae</taxon>
        <taxon>Acaryochloris</taxon>
        <taxon>Acaryochloris thomasi</taxon>
    </lineage>
</organism>
<evidence type="ECO:0000313" key="10">
    <source>
        <dbReference type="EMBL" id="PZD71766.1"/>
    </source>
</evidence>
<evidence type="ECO:0000256" key="3">
    <source>
        <dbReference type="ARBA" id="ARBA00022679"/>
    </source>
</evidence>
<evidence type="ECO:0000313" key="11">
    <source>
        <dbReference type="Proteomes" id="UP000248857"/>
    </source>
</evidence>
<dbReference type="PROSITE" id="PS50011">
    <property type="entry name" value="PROTEIN_KINASE_DOM"/>
    <property type="match status" value="1"/>
</dbReference>
<dbReference type="GO" id="GO:0106310">
    <property type="term" value="F:protein serine kinase activity"/>
    <property type="evidence" value="ECO:0007669"/>
    <property type="project" value="RHEA"/>
</dbReference>
<evidence type="ECO:0000256" key="1">
    <source>
        <dbReference type="ARBA" id="ARBA00012513"/>
    </source>
</evidence>
<dbReference type="PANTHER" id="PTHR24363:SF0">
    <property type="entry name" value="SERINE_THREONINE KINASE LIKE DOMAIN CONTAINING 1"/>
    <property type="match status" value="1"/>
</dbReference>
<dbReference type="EMBL" id="PQWO01000014">
    <property type="protein sequence ID" value="PZD71766.1"/>
    <property type="molecule type" value="Genomic_DNA"/>
</dbReference>
<evidence type="ECO:0000256" key="5">
    <source>
        <dbReference type="ARBA" id="ARBA00022777"/>
    </source>
</evidence>
<keyword evidence="4" id="KW-0547">Nucleotide-binding</keyword>
<sequence>MYKISPHWGKIHITVPISSELLFPTPLSVRPMSGTQTKIESFSNSDIDPAQSSFPKVESDSALLGSRYQVISQLRQGGFGYTFLAEDTHRPGSPLCVVKRLARWFSIENAEQAHQLFAAEAQTLEKLGEHPQIPRLLAYFEQGGEFYLVQELINGQLLTEELIECWPYWQDEKIIEFLNEMLSLLGFVHQHDVIHRDIKPDNLIRRQEDGKLVLIDFGVAKQGQLDNCVPGKSVNIVGTSGYAPPEQQQGCPRFNSDLYTLGMVAIEAATGCHPDRLPRTSSGELKWRSFATKLSPWLADVLDGMIRQNAQNRYQRAQDILQDILKNLNQMPDRDQHLLLLECISKYDCLVM</sequence>
<protein>
    <recommendedName>
        <fullName evidence="1">non-specific serine/threonine protein kinase</fullName>
        <ecNumber evidence="1">2.7.11.1</ecNumber>
    </recommendedName>
</protein>
<dbReference type="EC" id="2.7.11.1" evidence="1"/>
<name>A0A2W1JDC7_9CYAN</name>
<feature type="domain" description="Protein kinase" evidence="9">
    <location>
        <begin position="68"/>
        <end position="325"/>
    </location>
</feature>
<evidence type="ECO:0000256" key="7">
    <source>
        <dbReference type="ARBA" id="ARBA00047899"/>
    </source>
</evidence>
<dbReference type="Pfam" id="PF00069">
    <property type="entry name" value="Pkinase"/>
    <property type="match status" value="1"/>
</dbReference>
<accession>A0A2W1JDC7</accession>
<evidence type="ECO:0000259" key="9">
    <source>
        <dbReference type="PROSITE" id="PS50011"/>
    </source>
</evidence>
<keyword evidence="6" id="KW-0067">ATP-binding</keyword>
<dbReference type="GO" id="GO:0005524">
    <property type="term" value="F:ATP binding"/>
    <property type="evidence" value="ECO:0007669"/>
    <property type="project" value="UniProtKB-KW"/>
</dbReference>
<dbReference type="SUPFAM" id="SSF56112">
    <property type="entry name" value="Protein kinase-like (PK-like)"/>
    <property type="match status" value="1"/>
</dbReference>
<dbReference type="AlphaFoldDB" id="A0A2W1JDC7"/>
<keyword evidence="2" id="KW-0723">Serine/threonine-protein kinase</keyword>
<proteinExistence type="predicted"/>
<evidence type="ECO:0000256" key="8">
    <source>
        <dbReference type="ARBA" id="ARBA00048679"/>
    </source>
</evidence>
<keyword evidence="3 10" id="KW-0808">Transferase</keyword>
<evidence type="ECO:0000256" key="2">
    <source>
        <dbReference type="ARBA" id="ARBA00022527"/>
    </source>
</evidence>
<dbReference type="Gene3D" id="1.10.510.10">
    <property type="entry name" value="Transferase(Phosphotransferase) domain 1"/>
    <property type="match status" value="1"/>
</dbReference>
<dbReference type="Gene3D" id="3.30.200.20">
    <property type="entry name" value="Phosphorylase Kinase, domain 1"/>
    <property type="match status" value="1"/>
</dbReference>
<evidence type="ECO:0000256" key="4">
    <source>
        <dbReference type="ARBA" id="ARBA00022741"/>
    </source>
</evidence>
<dbReference type="PANTHER" id="PTHR24363">
    <property type="entry name" value="SERINE/THREONINE PROTEIN KINASE"/>
    <property type="match status" value="1"/>
</dbReference>
<dbReference type="SMART" id="SM00220">
    <property type="entry name" value="S_TKc"/>
    <property type="match status" value="1"/>
</dbReference>
<comment type="catalytic activity">
    <reaction evidence="8">
        <text>L-seryl-[protein] + ATP = O-phospho-L-seryl-[protein] + ADP + H(+)</text>
        <dbReference type="Rhea" id="RHEA:17989"/>
        <dbReference type="Rhea" id="RHEA-COMP:9863"/>
        <dbReference type="Rhea" id="RHEA-COMP:11604"/>
        <dbReference type="ChEBI" id="CHEBI:15378"/>
        <dbReference type="ChEBI" id="CHEBI:29999"/>
        <dbReference type="ChEBI" id="CHEBI:30616"/>
        <dbReference type="ChEBI" id="CHEBI:83421"/>
        <dbReference type="ChEBI" id="CHEBI:456216"/>
        <dbReference type="EC" id="2.7.11.1"/>
    </reaction>
</comment>
<dbReference type="InterPro" id="IPR000719">
    <property type="entry name" value="Prot_kinase_dom"/>
</dbReference>
<dbReference type="InterPro" id="IPR011009">
    <property type="entry name" value="Kinase-like_dom_sf"/>
</dbReference>
<comment type="catalytic activity">
    <reaction evidence="7">
        <text>L-threonyl-[protein] + ATP = O-phospho-L-threonyl-[protein] + ADP + H(+)</text>
        <dbReference type="Rhea" id="RHEA:46608"/>
        <dbReference type="Rhea" id="RHEA-COMP:11060"/>
        <dbReference type="Rhea" id="RHEA-COMP:11605"/>
        <dbReference type="ChEBI" id="CHEBI:15378"/>
        <dbReference type="ChEBI" id="CHEBI:30013"/>
        <dbReference type="ChEBI" id="CHEBI:30616"/>
        <dbReference type="ChEBI" id="CHEBI:61977"/>
        <dbReference type="ChEBI" id="CHEBI:456216"/>
        <dbReference type="EC" id="2.7.11.1"/>
    </reaction>
</comment>
<keyword evidence="11" id="KW-1185">Reference proteome</keyword>
<evidence type="ECO:0000256" key="6">
    <source>
        <dbReference type="ARBA" id="ARBA00022840"/>
    </source>
</evidence>